<evidence type="ECO:0000313" key="1">
    <source>
        <dbReference type="EMBL" id="MBB5159345.1"/>
    </source>
</evidence>
<sequence>MIIGRRTDADTQVVPVGHYMGPFYPGLGAELQHHIIRVGWDSVRMTQQEFETWALCHGPAGLVRGQRWTKRHLVDSGATKLGQRAVRKSLGRLIERGAVVELGQGPNGAETFARAYRFQSLLFGLGNPVGDPFVFGVGLPGRPPVLTLSAEDFQLWQWGHISDTLWNCCELSAESWRKAGSTDPDRTDVRRNLARSVATLQVLVAHGAAYVDLPRRQTRQG</sequence>
<organism evidence="1 2">
    <name type="scientific">Saccharopolyspora phatthalungensis</name>
    <dbReference type="NCBI Taxonomy" id="664693"/>
    <lineage>
        <taxon>Bacteria</taxon>
        <taxon>Bacillati</taxon>
        <taxon>Actinomycetota</taxon>
        <taxon>Actinomycetes</taxon>
        <taxon>Pseudonocardiales</taxon>
        <taxon>Pseudonocardiaceae</taxon>
        <taxon>Saccharopolyspora</taxon>
    </lineage>
</organism>
<protein>
    <submittedName>
        <fullName evidence="1">Uncharacterized protein</fullName>
    </submittedName>
</protein>
<dbReference type="AlphaFoldDB" id="A0A840QJU5"/>
<name>A0A840QJU5_9PSEU</name>
<dbReference type="Proteomes" id="UP000584374">
    <property type="component" value="Unassembled WGS sequence"/>
</dbReference>
<dbReference type="RefSeq" id="WP_184731682.1">
    <property type="nucleotide sequence ID" value="NZ_JACHIW010000002.1"/>
</dbReference>
<keyword evidence="2" id="KW-1185">Reference proteome</keyword>
<comment type="caution">
    <text evidence="1">The sequence shown here is derived from an EMBL/GenBank/DDBJ whole genome shotgun (WGS) entry which is preliminary data.</text>
</comment>
<evidence type="ECO:0000313" key="2">
    <source>
        <dbReference type="Proteomes" id="UP000584374"/>
    </source>
</evidence>
<gene>
    <name evidence="1" type="ORF">BJ970_006944</name>
</gene>
<accession>A0A840QJU5</accession>
<proteinExistence type="predicted"/>
<dbReference type="EMBL" id="JACHIW010000002">
    <property type="protein sequence ID" value="MBB5159345.1"/>
    <property type="molecule type" value="Genomic_DNA"/>
</dbReference>
<reference evidence="1 2" key="1">
    <citation type="submission" date="2020-08" db="EMBL/GenBank/DDBJ databases">
        <title>Sequencing the genomes of 1000 actinobacteria strains.</title>
        <authorList>
            <person name="Klenk H.-P."/>
        </authorList>
    </citation>
    <scope>NUCLEOTIDE SEQUENCE [LARGE SCALE GENOMIC DNA]</scope>
    <source>
        <strain evidence="1 2">DSM 45584</strain>
    </source>
</reference>